<reference evidence="11" key="1">
    <citation type="submission" date="2015-10" db="EMBL/GenBank/DDBJ databases">
        <title>Analysis of five complete genome sequences for members of the class Peribacteria in the recently recognized Peregrinibacteria bacterial phylum.</title>
        <authorList>
            <person name="Anantharaman K."/>
            <person name="Brown C.T."/>
            <person name="Burstein D."/>
            <person name="Castelle C.J."/>
            <person name="Probst A.J."/>
            <person name="Thomas B.C."/>
            <person name="Williams K.H."/>
            <person name="Banfield J.F."/>
        </authorList>
    </citation>
    <scope>NUCLEOTIDE SEQUENCE [LARGE SCALE GENOMIC DNA]</scope>
</reference>
<dbReference type="FunFam" id="3.40.50.1370:FF:000002">
    <property type="entry name" value="Aspartate carbamoyltransferase 2"/>
    <property type="match status" value="1"/>
</dbReference>
<keyword evidence="3 7" id="KW-0808">Transferase</keyword>
<evidence type="ECO:0000259" key="8">
    <source>
        <dbReference type="Pfam" id="PF00185"/>
    </source>
</evidence>
<dbReference type="Pfam" id="PF00185">
    <property type="entry name" value="OTCace"/>
    <property type="match status" value="1"/>
</dbReference>
<name>A0A0S1SNG2_9BACT</name>
<dbReference type="GO" id="GO:0004070">
    <property type="term" value="F:aspartate carbamoyltransferase activity"/>
    <property type="evidence" value="ECO:0007669"/>
    <property type="project" value="UniProtKB-UniRule"/>
</dbReference>
<protein>
    <recommendedName>
        <fullName evidence="7">Aspartate carbamoyltransferase</fullName>
        <ecNumber evidence="7">2.1.3.2</ecNumber>
    </recommendedName>
    <alternativeName>
        <fullName evidence="7">Aspartate transcarbamylase</fullName>
        <shortName evidence="7">ATCase</shortName>
    </alternativeName>
</protein>
<organism evidence="10 11">
    <name type="scientific">Candidatus Peribacter riflensis</name>
    <dbReference type="NCBI Taxonomy" id="1735162"/>
    <lineage>
        <taxon>Bacteria</taxon>
        <taxon>Candidatus Peregrinibacteriota</taxon>
        <taxon>Candidatus Peribacteria</taxon>
        <taxon>Candidatus Peribacterales</taxon>
        <taxon>Candidatus Peribacteraceae</taxon>
        <taxon>Candidatus Peribacter</taxon>
    </lineage>
</organism>
<feature type="binding site" evidence="7">
    <location>
        <position position="57"/>
    </location>
    <ligand>
        <name>carbamoyl phosphate</name>
        <dbReference type="ChEBI" id="CHEBI:58228"/>
    </ligand>
</feature>
<dbReference type="PRINTS" id="PR00101">
    <property type="entry name" value="ATCASE"/>
</dbReference>
<accession>A0A0S1SXE6</accession>
<feature type="binding site" evidence="7">
    <location>
        <position position="167"/>
    </location>
    <ligand>
        <name>L-aspartate</name>
        <dbReference type="ChEBI" id="CHEBI:29991"/>
    </ligand>
</feature>
<dbReference type="InterPro" id="IPR006132">
    <property type="entry name" value="Asp/Orn_carbamoyltranf_P-bd"/>
</dbReference>
<dbReference type="InterPro" id="IPR006131">
    <property type="entry name" value="Asp_carbamoyltransf_Asp/Orn-bd"/>
</dbReference>
<dbReference type="Proteomes" id="UP000069135">
    <property type="component" value="Chromosome"/>
</dbReference>
<feature type="binding site" evidence="7">
    <location>
        <position position="228"/>
    </location>
    <ligand>
        <name>L-aspartate</name>
        <dbReference type="ChEBI" id="CHEBI:29991"/>
    </ligand>
</feature>
<dbReference type="PATRIC" id="fig|1735161.3.peg.1001"/>
<comment type="catalytic activity">
    <reaction evidence="6 7">
        <text>carbamoyl phosphate + L-aspartate = N-carbamoyl-L-aspartate + phosphate + H(+)</text>
        <dbReference type="Rhea" id="RHEA:20013"/>
        <dbReference type="ChEBI" id="CHEBI:15378"/>
        <dbReference type="ChEBI" id="CHEBI:29991"/>
        <dbReference type="ChEBI" id="CHEBI:32814"/>
        <dbReference type="ChEBI" id="CHEBI:43474"/>
        <dbReference type="ChEBI" id="CHEBI:58228"/>
        <dbReference type="EC" id="2.1.3.2"/>
    </reaction>
</comment>
<feature type="binding site" evidence="7">
    <location>
        <position position="56"/>
    </location>
    <ligand>
        <name>carbamoyl phosphate</name>
        <dbReference type="ChEBI" id="CHEBI:58228"/>
    </ligand>
</feature>
<dbReference type="GO" id="GO:0016597">
    <property type="term" value="F:amino acid binding"/>
    <property type="evidence" value="ECO:0007669"/>
    <property type="project" value="InterPro"/>
</dbReference>
<gene>
    <name evidence="7" type="primary">pyrB</name>
    <name evidence="10" type="ORF">PeribacterD1_1022</name>
</gene>
<dbReference type="GO" id="GO:0006520">
    <property type="term" value="P:amino acid metabolic process"/>
    <property type="evidence" value="ECO:0007669"/>
    <property type="project" value="InterPro"/>
</dbReference>
<feature type="domain" description="Aspartate/ornithine carbamoyltransferase carbamoyl-P binding" evidence="9">
    <location>
        <begin position="6"/>
        <end position="146"/>
    </location>
</feature>
<feature type="binding site" evidence="7">
    <location>
        <position position="106"/>
    </location>
    <ligand>
        <name>carbamoyl phosphate</name>
        <dbReference type="ChEBI" id="CHEBI:58228"/>
    </ligand>
</feature>
<dbReference type="PANTHER" id="PTHR45753">
    <property type="entry name" value="ORNITHINE CARBAMOYLTRANSFERASE, MITOCHONDRIAL"/>
    <property type="match status" value="1"/>
</dbReference>
<dbReference type="PROSITE" id="PS00097">
    <property type="entry name" value="CARBAMOYLTRANSFERASE"/>
    <property type="match status" value="1"/>
</dbReference>
<dbReference type="GO" id="GO:0044205">
    <property type="term" value="P:'de novo' UMP biosynthetic process"/>
    <property type="evidence" value="ECO:0007669"/>
    <property type="project" value="UniProtKB-UniRule"/>
</dbReference>
<comment type="function">
    <text evidence="5 7">Catalyzes the condensation of carbamoyl phosphate and aspartate to form carbamoyl aspartate and inorganic phosphate, the committed step in the de novo pyrimidine nucleotide biosynthesis pathway.</text>
</comment>
<dbReference type="PANTHER" id="PTHR45753:SF6">
    <property type="entry name" value="ASPARTATE CARBAMOYLTRANSFERASE"/>
    <property type="match status" value="1"/>
</dbReference>
<dbReference type="STRING" id="1735162.PeribacterB2_1024"/>
<evidence type="ECO:0000256" key="2">
    <source>
        <dbReference type="ARBA" id="ARBA00008896"/>
    </source>
</evidence>
<dbReference type="InterPro" id="IPR006130">
    <property type="entry name" value="Asp/Orn_carbamoylTrfase"/>
</dbReference>
<dbReference type="InterPro" id="IPR036901">
    <property type="entry name" value="Asp/Orn_carbamoylTrfase_sf"/>
</dbReference>
<comment type="pathway">
    <text evidence="1 7">Pyrimidine metabolism; UMP biosynthesis via de novo pathway; (S)-dihydroorotate from bicarbonate: step 2/3.</text>
</comment>
<evidence type="ECO:0000256" key="6">
    <source>
        <dbReference type="ARBA" id="ARBA00048859"/>
    </source>
</evidence>
<dbReference type="EC" id="2.1.3.2" evidence="7"/>
<keyword evidence="4 7" id="KW-0665">Pyrimidine biosynthesis</keyword>
<dbReference type="EMBL" id="CP013065">
    <property type="protein sequence ID" value="ALM13686.1"/>
    <property type="molecule type" value="Genomic_DNA"/>
</dbReference>
<feature type="binding site" evidence="7">
    <location>
        <position position="266"/>
    </location>
    <ligand>
        <name>carbamoyl phosphate</name>
        <dbReference type="ChEBI" id="CHEBI:58228"/>
    </ligand>
</feature>
<feature type="binding site" evidence="7">
    <location>
        <position position="137"/>
    </location>
    <ligand>
        <name>carbamoyl phosphate</name>
        <dbReference type="ChEBI" id="CHEBI:58228"/>
    </ligand>
</feature>
<evidence type="ECO:0000256" key="3">
    <source>
        <dbReference type="ARBA" id="ARBA00022679"/>
    </source>
</evidence>
<evidence type="ECO:0000256" key="7">
    <source>
        <dbReference type="HAMAP-Rule" id="MF_00001"/>
    </source>
</evidence>
<evidence type="ECO:0000313" key="11">
    <source>
        <dbReference type="Proteomes" id="UP000069135"/>
    </source>
</evidence>
<dbReference type="PRINTS" id="PR00100">
    <property type="entry name" value="AOTCASE"/>
</dbReference>
<dbReference type="GO" id="GO:0006207">
    <property type="term" value="P:'de novo' pyrimidine nucleobase biosynthetic process"/>
    <property type="evidence" value="ECO:0007669"/>
    <property type="project" value="InterPro"/>
</dbReference>
<comment type="similarity">
    <text evidence="2 7">Belongs to the aspartate/ornithine carbamoyltransferase superfamily. ATCase family.</text>
</comment>
<accession>A0A0S1SI17</accession>
<dbReference type="SUPFAM" id="SSF53671">
    <property type="entry name" value="Aspartate/ornithine carbamoyltransferase"/>
    <property type="match status" value="1"/>
</dbReference>
<feature type="binding site" evidence="7">
    <location>
        <position position="85"/>
    </location>
    <ligand>
        <name>L-aspartate</name>
        <dbReference type="ChEBI" id="CHEBI:29991"/>
    </ligand>
</feature>
<dbReference type="Gene3D" id="3.40.50.1370">
    <property type="entry name" value="Aspartate/ornithine carbamoyltransferase"/>
    <property type="match status" value="2"/>
</dbReference>
<evidence type="ECO:0000256" key="5">
    <source>
        <dbReference type="ARBA" id="ARBA00043884"/>
    </source>
</evidence>
<evidence type="ECO:0000256" key="4">
    <source>
        <dbReference type="ARBA" id="ARBA00022975"/>
    </source>
</evidence>
<comment type="subunit">
    <text evidence="7">Heterododecamer (2C3:3R2) of six catalytic PyrB chains organized as two trimers (C3), and six regulatory PyrI chains organized as three dimers (R2).</text>
</comment>
<dbReference type="NCBIfam" id="TIGR00670">
    <property type="entry name" value="asp_carb_tr"/>
    <property type="match status" value="1"/>
</dbReference>
<dbReference type="HAMAP" id="MF_00001">
    <property type="entry name" value="Asp_carb_tr"/>
    <property type="match status" value="1"/>
</dbReference>
<dbReference type="NCBIfam" id="NF002032">
    <property type="entry name" value="PRK00856.1"/>
    <property type="match status" value="1"/>
</dbReference>
<dbReference type="KEGG" id="prf:PeribacterA2_1022"/>
<accession>A0A0S1ST75</accession>
<accession>A0A0S1SNG2</accession>
<reference evidence="10 11" key="2">
    <citation type="journal article" date="2016" name="PeerJ">
        <title>Analysis of five complete genome sequences for members of the class Peribacteria in the recently recognized Peregrinibacteria bacterial phylum.</title>
        <authorList>
            <person name="Anantharaman K."/>
            <person name="Brown C.T."/>
            <person name="Burstein D."/>
            <person name="Castelle C.J."/>
            <person name="Probst A.J."/>
            <person name="Thomas B.C."/>
            <person name="Williams K.H."/>
            <person name="Banfield J.F."/>
        </authorList>
    </citation>
    <scope>NUCLEOTIDE SEQUENCE [LARGE SCALE GENOMIC DNA]</scope>
    <source>
        <strain evidence="10">RIFOXYD1_FULL_PER-ii_59_16</strain>
    </source>
</reference>
<proteinExistence type="inferred from homology"/>
<evidence type="ECO:0000313" key="10">
    <source>
        <dbReference type="EMBL" id="ALM13686.1"/>
    </source>
</evidence>
<sequence>MPLPFRHLTSTKQFSRSDTDAVLQVAEKMEKVLAKGGSDLLAGKILAALFYEPSTRTRLSFETAMQRLGGNVITADGLQFSSMYKGETVEDTMMVVGQYADLIVMRHPEQGSADRAASVSPVPFINAGDGPGQHPTQALLDLYTIQKERGTLDGIHIAMVGDLKFGRTVHSLSFLLGLYRDIRFTLIAPKELVMPPKVTSFLKEKGIFYTETENMEQGLDADVLYMTRVQKERFEKPEEYERLKLKYILRPEQVSGRSVTVLHPLPRVGEITPDVDALPNAAYFRQVRNGVVVRMALLAMLLQKA</sequence>
<evidence type="ECO:0000259" key="9">
    <source>
        <dbReference type="Pfam" id="PF02729"/>
    </source>
</evidence>
<dbReference type="UniPathway" id="UPA00070">
    <property type="reaction ID" value="UER00116"/>
</dbReference>
<dbReference type="Pfam" id="PF02729">
    <property type="entry name" value="OTCace_N"/>
    <property type="match status" value="1"/>
</dbReference>
<accession>A0A0S1SPX3</accession>
<dbReference type="InterPro" id="IPR002082">
    <property type="entry name" value="Asp_carbamoyltransf"/>
</dbReference>
<dbReference type="AlphaFoldDB" id="A0A0S1SNG2"/>
<feature type="binding site" evidence="7">
    <location>
        <position position="134"/>
    </location>
    <ligand>
        <name>carbamoyl phosphate</name>
        <dbReference type="ChEBI" id="CHEBI:58228"/>
    </ligand>
</feature>
<evidence type="ECO:0000256" key="1">
    <source>
        <dbReference type="ARBA" id="ARBA00004852"/>
    </source>
</evidence>
<feature type="domain" description="Aspartate/ornithine carbamoyltransferase Asp/Orn-binding" evidence="8">
    <location>
        <begin position="153"/>
        <end position="301"/>
    </location>
</feature>
<feature type="binding site" evidence="7">
    <location>
        <position position="265"/>
    </location>
    <ligand>
        <name>carbamoyl phosphate</name>
        <dbReference type="ChEBI" id="CHEBI:58228"/>
    </ligand>
</feature>